<sequence length="47" mass="5599">MPYIYIKVSFLGVINGYFQKKKCKFNANFHLALLSRYPVNTLFAYIY</sequence>
<protein>
    <submittedName>
        <fullName evidence="1">Uncharacterized protein</fullName>
    </submittedName>
</protein>
<accession>A0A8S5T7L9</accession>
<dbReference type="EMBL" id="BK032766">
    <property type="protein sequence ID" value="DAF59238.1"/>
    <property type="molecule type" value="Genomic_DNA"/>
</dbReference>
<organism evidence="1">
    <name type="scientific">Siphoviridae sp. ct3fB6</name>
    <dbReference type="NCBI Taxonomy" id="2827770"/>
    <lineage>
        <taxon>Viruses</taxon>
        <taxon>Duplodnaviria</taxon>
        <taxon>Heunggongvirae</taxon>
        <taxon>Uroviricota</taxon>
        <taxon>Caudoviricetes</taxon>
    </lineage>
</organism>
<proteinExistence type="predicted"/>
<name>A0A8S5T7L9_9CAUD</name>
<reference evidence="1" key="1">
    <citation type="journal article" date="2021" name="Proc. Natl. Acad. Sci. U.S.A.">
        <title>A Catalog of Tens of Thousands of Viruses from Human Metagenomes Reveals Hidden Associations with Chronic Diseases.</title>
        <authorList>
            <person name="Tisza M.J."/>
            <person name="Buck C.B."/>
        </authorList>
    </citation>
    <scope>NUCLEOTIDE SEQUENCE</scope>
    <source>
        <strain evidence="1">Ct3fB6</strain>
    </source>
</reference>
<evidence type="ECO:0000313" key="1">
    <source>
        <dbReference type="EMBL" id="DAF59238.1"/>
    </source>
</evidence>